<gene>
    <name evidence="1" type="ORF">Enr8_01750</name>
</gene>
<evidence type="ECO:0000313" key="2">
    <source>
        <dbReference type="Proteomes" id="UP000318878"/>
    </source>
</evidence>
<dbReference type="InterPro" id="IPR029052">
    <property type="entry name" value="Metallo-depent_PP-like"/>
</dbReference>
<evidence type="ECO:0008006" key="3">
    <source>
        <dbReference type="Google" id="ProtNLM"/>
    </source>
</evidence>
<evidence type="ECO:0000313" key="1">
    <source>
        <dbReference type="EMBL" id="TWT38483.1"/>
    </source>
</evidence>
<keyword evidence="2" id="KW-1185">Reference proteome</keyword>
<accession>A0A5C5VKG3</accession>
<reference evidence="1 2" key="1">
    <citation type="submission" date="2019-02" db="EMBL/GenBank/DDBJ databases">
        <title>Deep-cultivation of Planctomycetes and their phenomic and genomic characterization uncovers novel biology.</title>
        <authorList>
            <person name="Wiegand S."/>
            <person name="Jogler M."/>
            <person name="Boedeker C."/>
            <person name="Pinto D."/>
            <person name="Vollmers J."/>
            <person name="Rivas-Marin E."/>
            <person name="Kohn T."/>
            <person name="Peeters S.H."/>
            <person name="Heuer A."/>
            <person name="Rast P."/>
            <person name="Oberbeckmann S."/>
            <person name="Bunk B."/>
            <person name="Jeske O."/>
            <person name="Meyerdierks A."/>
            <person name="Storesund J.E."/>
            <person name="Kallscheuer N."/>
            <person name="Luecker S."/>
            <person name="Lage O.M."/>
            <person name="Pohl T."/>
            <person name="Merkel B.J."/>
            <person name="Hornburger P."/>
            <person name="Mueller R.-W."/>
            <person name="Bruemmer F."/>
            <person name="Labrenz M."/>
            <person name="Spormann A.M."/>
            <person name="Op Den Camp H."/>
            <person name="Overmann J."/>
            <person name="Amann R."/>
            <person name="Jetten M.S.M."/>
            <person name="Mascher T."/>
            <person name="Medema M.H."/>
            <person name="Devos D.P."/>
            <person name="Kaster A.-K."/>
            <person name="Ovreas L."/>
            <person name="Rohde M."/>
            <person name="Galperin M.Y."/>
            <person name="Jogler C."/>
        </authorList>
    </citation>
    <scope>NUCLEOTIDE SEQUENCE [LARGE SCALE GENOMIC DNA]</scope>
    <source>
        <strain evidence="1 2">Enr8</strain>
    </source>
</reference>
<sequence length="507" mass="56414">MLHVPYDRIPKKDDGLCAEGSQKPERGKHMLVIVSDLHLTDGTTARTLDADAFRMFVERMQDMAVRASWRSDDRYRPLDGIDIVLLGDVLDLVNSAAWLSGLVRPWSGESATAAQTSSIVADILDHNQDSIALLESLANRGAIRIPMATNDGKPAFDVPLQPVPVRLYYMIGDADWLLYRDGDAMNAVRRKICQAMGLANVPDAPFPHDPSESPQLARTLAKHRVYARHGDIFDPLSFRGRRDESSLADALVIEGAMRFVQSAAEKFGGDLPLDLILALEELTDVRPLEIMPTMLVNAIQRSCGAKRSLQYELRTLWDQQIEEILDASWFRSQRWSDSIDVDQLAGRFLLHRKDDAPHADSLLANALTESEFRNRRAKYVVYGHTHRAMATPLEASYADGFVLNQIYFNSGSWRRTYDATTLAQPGGQLVASDSINLLAFYQGDERHGRPYETWSSMLGSASSTIRQIRVDGAETASPVGMIASSKSGKIDRPHFFQSGSPASRFAH</sequence>
<protein>
    <recommendedName>
        <fullName evidence="3">Calcineurin-like phosphoesterase domain-containing protein</fullName>
    </recommendedName>
</protein>
<comment type="caution">
    <text evidence="1">The sequence shown here is derived from an EMBL/GenBank/DDBJ whole genome shotgun (WGS) entry which is preliminary data.</text>
</comment>
<organism evidence="1 2">
    <name type="scientific">Blastopirellula retiformator</name>
    <dbReference type="NCBI Taxonomy" id="2527970"/>
    <lineage>
        <taxon>Bacteria</taxon>
        <taxon>Pseudomonadati</taxon>
        <taxon>Planctomycetota</taxon>
        <taxon>Planctomycetia</taxon>
        <taxon>Pirellulales</taxon>
        <taxon>Pirellulaceae</taxon>
        <taxon>Blastopirellula</taxon>
    </lineage>
</organism>
<proteinExistence type="predicted"/>
<dbReference type="SUPFAM" id="SSF56300">
    <property type="entry name" value="Metallo-dependent phosphatases"/>
    <property type="match status" value="1"/>
</dbReference>
<dbReference type="AlphaFoldDB" id="A0A5C5VKG3"/>
<name>A0A5C5VKG3_9BACT</name>
<dbReference type="Proteomes" id="UP000318878">
    <property type="component" value="Unassembled WGS sequence"/>
</dbReference>
<dbReference type="EMBL" id="SJPF01000001">
    <property type="protein sequence ID" value="TWT38483.1"/>
    <property type="molecule type" value="Genomic_DNA"/>
</dbReference>